<keyword evidence="1" id="KW-0540">Nuclease</keyword>
<name>A0A3D9XJ47_PARVE</name>
<dbReference type="EMBL" id="QTUJ01000002">
    <property type="protein sequence ID" value="REF69631.1"/>
    <property type="molecule type" value="Genomic_DNA"/>
</dbReference>
<dbReference type="GO" id="GO:0000287">
    <property type="term" value="F:magnesium ion binding"/>
    <property type="evidence" value="ECO:0007669"/>
    <property type="project" value="InterPro"/>
</dbReference>
<dbReference type="Gene3D" id="3.30.1330.70">
    <property type="entry name" value="Holliday junction resolvase RusA"/>
    <property type="match status" value="1"/>
</dbReference>
<comment type="caution">
    <text evidence="1">The sequence shown here is derived from an EMBL/GenBank/DDBJ whole genome shotgun (WGS) entry which is preliminary data.</text>
</comment>
<evidence type="ECO:0000313" key="2">
    <source>
        <dbReference type="Proteomes" id="UP000256941"/>
    </source>
</evidence>
<proteinExistence type="predicted"/>
<accession>A0A3D9XJ47</accession>
<gene>
    <name evidence="1" type="ORF">BDD41_2341</name>
</gene>
<protein>
    <submittedName>
        <fullName evidence="1">Holliday junction resolvase RusA-like endonuclease</fullName>
    </submittedName>
</protein>
<organism evidence="1 2">
    <name type="scientific">Paracoccus versutus</name>
    <name type="common">Thiobacillus versutus</name>
    <dbReference type="NCBI Taxonomy" id="34007"/>
    <lineage>
        <taxon>Bacteria</taxon>
        <taxon>Pseudomonadati</taxon>
        <taxon>Pseudomonadota</taxon>
        <taxon>Alphaproteobacteria</taxon>
        <taxon>Rhodobacterales</taxon>
        <taxon>Paracoccaceae</taxon>
        <taxon>Paracoccus</taxon>
    </lineage>
</organism>
<dbReference type="RefSeq" id="WP_072462814.1">
    <property type="nucleotide sequence ID" value="NZ_CP038197.1"/>
</dbReference>
<dbReference type="Proteomes" id="UP000256941">
    <property type="component" value="Unassembled WGS sequence"/>
</dbReference>
<dbReference type="GO" id="GO:0004519">
    <property type="term" value="F:endonuclease activity"/>
    <property type="evidence" value="ECO:0007669"/>
    <property type="project" value="UniProtKB-KW"/>
</dbReference>
<evidence type="ECO:0000313" key="1">
    <source>
        <dbReference type="EMBL" id="REF69631.1"/>
    </source>
</evidence>
<dbReference type="Pfam" id="PF05866">
    <property type="entry name" value="RusA"/>
    <property type="match status" value="1"/>
</dbReference>
<keyword evidence="1" id="KW-0378">Hydrolase</keyword>
<dbReference type="GO" id="GO:0006281">
    <property type="term" value="P:DNA repair"/>
    <property type="evidence" value="ECO:0007669"/>
    <property type="project" value="InterPro"/>
</dbReference>
<sequence>MAAVEFTIPGKPFGKMRHRVGTIAGRARAFNPAENRSFEQKVAEIARPLFPVPFEGPVKLRMVAVFEIPKSWSKKRKAEALGGFHTQKPDSDNLAKALKDGLNRVAWADDAQVADVRVVKRWGRHAETFVLVEAI</sequence>
<keyword evidence="1" id="KW-0255">Endonuclease</keyword>
<dbReference type="SUPFAM" id="SSF103084">
    <property type="entry name" value="Holliday junction resolvase RusA"/>
    <property type="match status" value="1"/>
</dbReference>
<dbReference type="AlphaFoldDB" id="A0A3D9XJ47"/>
<reference evidence="1 2" key="1">
    <citation type="submission" date="2018-08" db="EMBL/GenBank/DDBJ databases">
        <title>Genomic Encyclopedia of Archaeal and Bacterial Type Strains, Phase II (KMG-II): from individual species to whole genera.</title>
        <authorList>
            <person name="Goeker M."/>
        </authorList>
    </citation>
    <scope>NUCLEOTIDE SEQUENCE [LARGE SCALE GENOMIC DNA]</scope>
    <source>
        <strain evidence="1 2">DSM 17099</strain>
    </source>
</reference>
<dbReference type="GO" id="GO:0006310">
    <property type="term" value="P:DNA recombination"/>
    <property type="evidence" value="ECO:0007669"/>
    <property type="project" value="InterPro"/>
</dbReference>
<dbReference type="InterPro" id="IPR008822">
    <property type="entry name" value="Endonuclease_RusA-like"/>
</dbReference>
<dbReference type="InterPro" id="IPR036614">
    <property type="entry name" value="RusA-like_sf"/>
</dbReference>